<feature type="transmembrane region" description="Helical" evidence="11">
    <location>
        <begin position="72"/>
        <end position="89"/>
    </location>
</feature>
<organism evidence="12 13">
    <name type="scientific">Carpinus fangiana</name>
    <dbReference type="NCBI Taxonomy" id="176857"/>
    <lineage>
        <taxon>Eukaryota</taxon>
        <taxon>Viridiplantae</taxon>
        <taxon>Streptophyta</taxon>
        <taxon>Embryophyta</taxon>
        <taxon>Tracheophyta</taxon>
        <taxon>Spermatophyta</taxon>
        <taxon>Magnoliopsida</taxon>
        <taxon>eudicotyledons</taxon>
        <taxon>Gunneridae</taxon>
        <taxon>Pentapetalae</taxon>
        <taxon>rosids</taxon>
        <taxon>fabids</taxon>
        <taxon>Fagales</taxon>
        <taxon>Betulaceae</taxon>
        <taxon>Carpinus</taxon>
    </lineage>
</organism>
<evidence type="ECO:0000256" key="6">
    <source>
        <dbReference type="ARBA" id="ARBA00022989"/>
    </source>
</evidence>
<dbReference type="Proteomes" id="UP000327013">
    <property type="component" value="Chromosome 7"/>
</dbReference>
<evidence type="ECO:0000256" key="9">
    <source>
        <dbReference type="ARBA" id="ARBA00023136"/>
    </source>
</evidence>
<sequence>MEDLKSAMEEHMEQMADLVQKFSAELRSGLRPALDNFLGFFHAIDWKEPWLACLMGFHVVLLLLTILSRKNVNFQMFLFLLALAGVYFAENLNRFLGQNWKSFARQNYFDLSGVFLSTLWSGPLLVIAVIILVNTLLSLCHLIVRWKRAELKYRSRLARNKQD</sequence>
<dbReference type="EMBL" id="CM017327">
    <property type="protein sequence ID" value="KAE8100294.1"/>
    <property type="molecule type" value="Genomic_DNA"/>
</dbReference>
<feature type="transmembrane region" description="Helical" evidence="11">
    <location>
        <begin position="124"/>
        <end position="144"/>
    </location>
</feature>
<dbReference type="PANTHER" id="PTHR22593:SF2">
    <property type="entry name" value="TRANSMEMBRANE PROTEIN 18"/>
    <property type="match status" value="1"/>
</dbReference>
<keyword evidence="7" id="KW-0175">Coiled coil</keyword>
<accession>A0A5N6RLF7</accession>
<gene>
    <name evidence="12" type="ORF">FH972_018205</name>
</gene>
<dbReference type="OrthoDB" id="411535at2759"/>
<evidence type="ECO:0000256" key="8">
    <source>
        <dbReference type="ARBA" id="ARBA00023125"/>
    </source>
</evidence>
<evidence type="ECO:0000256" key="7">
    <source>
        <dbReference type="ARBA" id="ARBA00023054"/>
    </source>
</evidence>
<keyword evidence="10" id="KW-0539">Nucleus</keyword>
<keyword evidence="5 11" id="KW-0812">Transmembrane</keyword>
<comment type="similarity">
    <text evidence="3">Belongs to the TMEM18 family.</text>
</comment>
<evidence type="ECO:0000313" key="13">
    <source>
        <dbReference type="Proteomes" id="UP000327013"/>
    </source>
</evidence>
<evidence type="ECO:0000256" key="4">
    <source>
        <dbReference type="ARBA" id="ARBA00014253"/>
    </source>
</evidence>
<dbReference type="Pfam" id="PF14770">
    <property type="entry name" value="TMEM18"/>
    <property type="match status" value="1"/>
</dbReference>
<keyword evidence="13" id="KW-1185">Reference proteome</keyword>
<keyword evidence="9 11" id="KW-0472">Membrane</keyword>
<proteinExistence type="inferred from homology"/>
<keyword evidence="8" id="KW-0238">DNA-binding</keyword>
<name>A0A5N6RLF7_9ROSI</name>
<evidence type="ECO:0000256" key="1">
    <source>
        <dbReference type="ARBA" id="ARBA00004126"/>
    </source>
</evidence>
<dbReference type="InterPro" id="IPR026721">
    <property type="entry name" value="TMEM18"/>
</dbReference>
<dbReference type="GO" id="GO:0031965">
    <property type="term" value="C:nuclear membrane"/>
    <property type="evidence" value="ECO:0007669"/>
    <property type="project" value="UniProtKB-SubCell"/>
</dbReference>
<dbReference type="PANTHER" id="PTHR22593">
    <property type="entry name" value="TRANSMEMBRANE PROTEIN 18"/>
    <property type="match status" value="1"/>
</dbReference>
<evidence type="ECO:0000256" key="5">
    <source>
        <dbReference type="ARBA" id="ARBA00022692"/>
    </source>
</evidence>
<protein>
    <recommendedName>
        <fullName evidence="4">Transmembrane protein 18</fullName>
    </recommendedName>
</protein>
<evidence type="ECO:0000256" key="2">
    <source>
        <dbReference type="ARBA" id="ARBA00004127"/>
    </source>
</evidence>
<evidence type="ECO:0000313" key="12">
    <source>
        <dbReference type="EMBL" id="KAE8100294.1"/>
    </source>
</evidence>
<evidence type="ECO:0000256" key="3">
    <source>
        <dbReference type="ARBA" id="ARBA00009971"/>
    </source>
</evidence>
<reference evidence="12 13" key="1">
    <citation type="submission" date="2019-06" db="EMBL/GenBank/DDBJ databases">
        <title>A chromosomal-level reference genome of Carpinus fangiana (Coryloideae, Betulaceae).</title>
        <authorList>
            <person name="Yang X."/>
            <person name="Wang Z."/>
            <person name="Zhang L."/>
            <person name="Hao G."/>
            <person name="Liu J."/>
            <person name="Yang Y."/>
        </authorList>
    </citation>
    <scope>NUCLEOTIDE SEQUENCE [LARGE SCALE GENOMIC DNA]</scope>
    <source>
        <strain evidence="12">Cfa_2016G</strain>
        <tissue evidence="12">Leaf</tissue>
    </source>
</reference>
<dbReference type="AlphaFoldDB" id="A0A5N6RLF7"/>
<feature type="transmembrane region" description="Helical" evidence="11">
    <location>
        <begin position="49"/>
        <end position="67"/>
    </location>
</feature>
<dbReference type="GO" id="GO:0003677">
    <property type="term" value="F:DNA binding"/>
    <property type="evidence" value="ECO:0007669"/>
    <property type="project" value="UniProtKB-KW"/>
</dbReference>
<evidence type="ECO:0000256" key="10">
    <source>
        <dbReference type="ARBA" id="ARBA00023242"/>
    </source>
</evidence>
<comment type="subcellular location">
    <subcellularLocation>
        <location evidence="2">Endomembrane system</location>
        <topology evidence="2">Multi-pass membrane protein</topology>
    </subcellularLocation>
    <subcellularLocation>
        <location evidence="1">Nucleus membrane</location>
    </subcellularLocation>
</comment>
<evidence type="ECO:0000256" key="11">
    <source>
        <dbReference type="SAM" id="Phobius"/>
    </source>
</evidence>
<keyword evidence="6 11" id="KW-1133">Transmembrane helix</keyword>